<dbReference type="PROSITE" id="PS50850">
    <property type="entry name" value="MFS"/>
    <property type="match status" value="1"/>
</dbReference>
<evidence type="ECO:0000256" key="6">
    <source>
        <dbReference type="SAM" id="Phobius"/>
    </source>
</evidence>
<keyword evidence="5 6" id="KW-0472">Membrane</keyword>
<name>A0A238Z6Z3_9PSEU</name>
<feature type="domain" description="Major facilitator superfamily (MFS) profile" evidence="7">
    <location>
        <begin position="280"/>
        <end position="474"/>
    </location>
</feature>
<dbReference type="Gene3D" id="1.20.1250.20">
    <property type="entry name" value="MFS general substrate transporter like domains"/>
    <property type="match status" value="1"/>
</dbReference>
<proteinExistence type="predicted"/>
<dbReference type="SUPFAM" id="SSF103473">
    <property type="entry name" value="MFS general substrate transporter"/>
    <property type="match status" value="1"/>
</dbReference>
<keyword evidence="2" id="KW-0813">Transport</keyword>
<feature type="transmembrane region" description="Helical" evidence="6">
    <location>
        <begin position="94"/>
        <end position="113"/>
    </location>
</feature>
<sequence length="474" mass="50820">MTSHQNAAVPAADPARRRREQIGWYFYDWANQPFFTTVTTTFGAAYIGGLASDSAQADTERNGPDPCVDAAGSANNLVSCDIELLFLQLPAGVLWNYLVATATVIQFLVLPVAGAITDRSRNKKLLLAIFAFTGATAVSMIVFAAGTNWQLAAGMYLIGQVSYGGSIVVYYSFLAEVAYADERDTVSTRGWAMGYLGGGIALALQLVLVLNHDAVGLTQTESVRLAFLSSGIWWAGFTLIPLFRLRQHSVPRAVEPGRSPLTAGFVELGKTLRGALAFPLTLWFLGAYLIYSDGISTVVSVSAQYGTEQLGFEQDVLIITILVVQFLAFIGARLHGLVAERAGAKRTIMTSLLLWIGVLVAAYHLEPGNELMFWSVAAAIGLVLGGVMALSRSLFSQLIPPGKEAQYFGLYLVTERGTPQFGTALFGLIAQASGSFRPAIIALAVFFILGFLLLAFLPVRRAIRAAGNSEPAVV</sequence>
<evidence type="ECO:0000256" key="4">
    <source>
        <dbReference type="ARBA" id="ARBA00022989"/>
    </source>
</evidence>
<protein>
    <submittedName>
        <fullName evidence="8">MFS transporter, UMF1 family</fullName>
    </submittedName>
</protein>
<dbReference type="InterPro" id="IPR036259">
    <property type="entry name" value="MFS_trans_sf"/>
</dbReference>
<reference evidence="9" key="1">
    <citation type="submission" date="2017-06" db="EMBL/GenBank/DDBJ databases">
        <authorList>
            <person name="Varghese N."/>
            <person name="Submissions S."/>
        </authorList>
    </citation>
    <scope>NUCLEOTIDE SEQUENCE [LARGE SCALE GENOMIC DNA]</scope>
    <source>
        <strain evidence="9">DSM 45207</strain>
    </source>
</reference>
<dbReference type="Proteomes" id="UP000198348">
    <property type="component" value="Unassembled WGS sequence"/>
</dbReference>
<evidence type="ECO:0000313" key="8">
    <source>
        <dbReference type="EMBL" id="SNR78922.1"/>
    </source>
</evidence>
<dbReference type="PANTHER" id="PTHR23519:SF1">
    <property type="entry name" value="AUTOPHAGY-RELATED PROTEIN 22"/>
    <property type="match status" value="1"/>
</dbReference>
<feature type="transmembrane region" description="Helical" evidence="6">
    <location>
        <begin position="316"/>
        <end position="335"/>
    </location>
</feature>
<dbReference type="Pfam" id="PF11700">
    <property type="entry name" value="ATG22"/>
    <property type="match status" value="1"/>
</dbReference>
<keyword evidence="4 6" id="KW-1133">Transmembrane helix</keyword>
<evidence type="ECO:0000256" key="1">
    <source>
        <dbReference type="ARBA" id="ARBA00004651"/>
    </source>
</evidence>
<evidence type="ECO:0000256" key="3">
    <source>
        <dbReference type="ARBA" id="ARBA00022692"/>
    </source>
</evidence>
<feature type="transmembrane region" description="Helical" evidence="6">
    <location>
        <begin position="125"/>
        <end position="145"/>
    </location>
</feature>
<evidence type="ECO:0000313" key="9">
    <source>
        <dbReference type="Proteomes" id="UP000198348"/>
    </source>
</evidence>
<keyword evidence="3 6" id="KW-0812">Transmembrane</keyword>
<feature type="transmembrane region" description="Helical" evidence="6">
    <location>
        <begin position="222"/>
        <end position="243"/>
    </location>
</feature>
<feature type="transmembrane region" description="Helical" evidence="6">
    <location>
        <begin position="157"/>
        <end position="179"/>
    </location>
</feature>
<feature type="transmembrane region" description="Helical" evidence="6">
    <location>
        <begin position="191"/>
        <end position="210"/>
    </location>
</feature>
<dbReference type="AlphaFoldDB" id="A0A238Z6Z3"/>
<accession>A0A238Z6Z3</accession>
<dbReference type="GO" id="GO:0022857">
    <property type="term" value="F:transmembrane transporter activity"/>
    <property type="evidence" value="ECO:0007669"/>
    <property type="project" value="InterPro"/>
</dbReference>
<feature type="transmembrane region" description="Helical" evidence="6">
    <location>
        <begin position="407"/>
        <end position="430"/>
    </location>
</feature>
<dbReference type="PANTHER" id="PTHR23519">
    <property type="entry name" value="AUTOPHAGY-RELATED PROTEIN 22"/>
    <property type="match status" value="1"/>
</dbReference>
<dbReference type="InterPro" id="IPR024671">
    <property type="entry name" value="Atg22-like"/>
</dbReference>
<feature type="transmembrane region" description="Helical" evidence="6">
    <location>
        <begin position="347"/>
        <end position="365"/>
    </location>
</feature>
<dbReference type="RefSeq" id="WP_089302747.1">
    <property type="nucleotide sequence ID" value="NZ_FZNW01000019.1"/>
</dbReference>
<dbReference type="EMBL" id="FZNW01000019">
    <property type="protein sequence ID" value="SNR78922.1"/>
    <property type="molecule type" value="Genomic_DNA"/>
</dbReference>
<comment type="subcellular location">
    <subcellularLocation>
        <location evidence="1">Cell membrane</location>
        <topology evidence="1">Multi-pass membrane protein</topology>
    </subcellularLocation>
</comment>
<dbReference type="InterPro" id="IPR050495">
    <property type="entry name" value="ATG22/LtaA_families"/>
</dbReference>
<evidence type="ECO:0000256" key="2">
    <source>
        <dbReference type="ARBA" id="ARBA00022448"/>
    </source>
</evidence>
<organism evidence="8 9">
    <name type="scientific">Haloechinothrix alba</name>
    <dbReference type="NCBI Taxonomy" id="664784"/>
    <lineage>
        <taxon>Bacteria</taxon>
        <taxon>Bacillati</taxon>
        <taxon>Actinomycetota</taxon>
        <taxon>Actinomycetes</taxon>
        <taxon>Pseudonocardiales</taxon>
        <taxon>Pseudonocardiaceae</taxon>
        <taxon>Haloechinothrix</taxon>
    </lineage>
</organism>
<feature type="transmembrane region" description="Helical" evidence="6">
    <location>
        <begin position="371"/>
        <end position="395"/>
    </location>
</feature>
<evidence type="ECO:0000259" key="7">
    <source>
        <dbReference type="PROSITE" id="PS50850"/>
    </source>
</evidence>
<dbReference type="InterPro" id="IPR020846">
    <property type="entry name" value="MFS_dom"/>
</dbReference>
<feature type="transmembrane region" description="Helical" evidence="6">
    <location>
        <begin position="274"/>
        <end position="291"/>
    </location>
</feature>
<gene>
    <name evidence="8" type="ORF">SAMN06265360_11977</name>
</gene>
<keyword evidence="9" id="KW-1185">Reference proteome</keyword>
<feature type="transmembrane region" description="Helical" evidence="6">
    <location>
        <begin position="436"/>
        <end position="457"/>
    </location>
</feature>
<dbReference type="GO" id="GO:0005886">
    <property type="term" value="C:plasma membrane"/>
    <property type="evidence" value="ECO:0007669"/>
    <property type="project" value="UniProtKB-SubCell"/>
</dbReference>
<dbReference type="OrthoDB" id="9768783at2"/>
<evidence type="ECO:0000256" key="5">
    <source>
        <dbReference type="ARBA" id="ARBA00023136"/>
    </source>
</evidence>